<accession>A0ABP5MBF5</accession>
<sequence length="353" mass="36946">MQHGRIFAAFAAAGAMVLSVTQPAVASTPADETIAAIESASESIEATSGVAPLEEALPGAVSGDVVTLDAGASQVVVDTEASTITLGDGEASLGIVIADAERPAEVSSQGFAVAETGVEATTAVLPQEDAVQLLTVIDGPAAPSTFSYDLNVPEGAAVALDEASEGVIVADSEGALIAGIAPAWAVDAAGMELSTHFEVEGTTVIQVVDHATDGVQYPVTADPYLGTNLFSYVRTDAALTVASMRLSTWGMTVWIRGGKSTTLLPTPIAIFQGQAIINQYGWSEMLGRMGANAKRMFNRTSVQQQFSCHALGWIADYRAWEWNLERDRPALSVHWANNVLQHRCNWNRSNGGV</sequence>
<feature type="signal peptide" evidence="1">
    <location>
        <begin position="1"/>
        <end position="26"/>
    </location>
</feature>
<keyword evidence="3" id="KW-1185">Reference proteome</keyword>
<evidence type="ECO:0000256" key="1">
    <source>
        <dbReference type="SAM" id="SignalP"/>
    </source>
</evidence>
<dbReference type="InterPro" id="IPR019719">
    <property type="entry name" value="DUF2599"/>
</dbReference>
<dbReference type="Proteomes" id="UP001501599">
    <property type="component" value="Unassembled WGS sequence"/>
</dbReference>
<evidence type="ECO:0008006" key="4">
    <source>
        <dbReference type="Google" id="ProtNLM"/>
    </source>
</evidence>
<proteinExistence type="predicted"/>
<keyword evidence="1" id="KW-0732">Signal</keyword>
<dbReference type="Pfam" id="PF10783">
    <property type="entry name" value="DUF2599"/>
    <property type="match status" value="1"/>
</dbReference>
<comment type="caution">
    <text evidence="2">The sequence shown here is derived from an EMBL/GenBank/DDBJ whole genome shotgun (WGS) entry which is preliminary data.</text>
</comment>
<gene>
    <name evidence="2" type="ORF">GCM10009846_08070</name>
</gene>
<organism evidence="2 3">
    <name type="scientific">Agrococcus versicolor</name>
    <dbReference type="NCBI Taxonomy" id="501482"/>
    <lineage>
        <taxon>Bacteria</taxon>
        <taxon>Bacillati</taxon>
        <taxon>Actinomycetota</taxon>
        <taxon>Actinomycetes</taxon>
        <taxon>Micrococcales</taxon>
        <taxon>Microbacteriaceae</taxon>
        <taxon>Agrococcus</taxon>
    </lineage>
</organism>
<feature type="chain" id="PRO_5045517823" description="DUF2599 domain-containing protein" evidence="1">
    <location>
        <begin position="27"/>
        <end position="353"/>
    </location>
</feature>
<evidence type="ECO:0000313" key="3">
    <source>
        <dbReference type="Proteomes" id="UP001501599"/>
    </source>
</evidence>
<name>A0ABP5MBF5_9MICO</name>
<protein>
    <recommendedName>
        <fullName evidence="4">DUF2599 domain-containing protein</fullName>
    </recommendedName>
</protein>
<dbReference type="EMBL" id="BAAAQT010000005">
    <property type="protein sequence ID" value="GAA2171975.1"/>
    <property type="molecule type" value="Genomic_DNA"/>
</dbReference>
<reference evidence="3" key="1">
    <citation type="journal article" date="2019" name="Int. J. Syst. Evol. Microbiol.">
        <title>The Global Catalogue of Microorganisms (GCM) 10K type strain sequencing project: providing services to taxonomists for standard genome sequencing and annotation.</title>
        <authorList>
            <consortium name="The Broad Institute Genomics Platform"/>
            <consortium name="The Broad Institute Genome Sequencing Center for Infectious Disease"/>
            <person name="Wu L."/>
            <person name="Ma J."/>
        </authorList>
    </citation>
    <scope>NUCLEOTIDE SEQUENCE [LARGE SCALE GENOMIC DNA]</scope>
    <source>
        <strain evidence="3">JCM 16026</strain>
    </source>
</reference>
<evidence type="ECO:0000313" key="2">
    <source>
        <dbReference type="EMBL" id="GAA2171975.1"/>
    </source>
</evidence>